<dbReference type="SUPFAM" id="SSF56112">
    <property type="entry name" value="Protein kinase-like (PK-like)"/>
    <property type="match status" value="1"/>
</dbReference>
<dbReference type="OrthoDB" id="10069530at2759"/>
<dbReference type="InterPro" id="IPR027417">
    <property type="entry name" value="P-loop_NTPase"/>
</dbReference>
<comment type="caution">
    <text evidence="6">The sequence shown here is derived from an EMBL/GenBank/DDBJ whole genome shotgun (WGS) entry which is preliminary data.</text>
</comment>
<evidence type="ECO:0000313" key="6">
    <source>
        <dbReference type="EMBL" id="CAF4544350.1"/>
    </source>
</evidence>
<sequence length="970" mass="112452">MNSQAEIRSIFVLLGVDLDELNQIEKKVLRLEQAVNEDDIDERAGSLAEAIEKLFASQFNKMAAISVQQRSKFYKYFMQRLESQQCHTSIQQNSKLNTQLHCLDLFCGIDFTRKPLSFVPDALKQWRIWEPDADKLLDLIKAIRNKADAQSVFVEEDEELSKRRANIVLTCMGRLKSGKSSFINYLLERNVCPVGNEATTARLTMIRYGEQTSVELCAADGTRKDYIIIRDDTHLAETTRNLIHLKGNDRKNKNLCTDKIIIELQMEVLKHIQLWDIPGVDENDTLNQIVDDILADSDIIFAITPLTGGLPDSFLTPIKRLLRPTQDELVERVLTAQDTLVINSSPPKKHAEICFLISKIDDIMRDMNSRLCYQNTLNHLFFEIKTKLNLDLGDNTESSYQFIPICTRRQSDSMTAFLYGYRSFIEKSRKYFADAVIDITEGRLNYLTRVLHAMFDCDDYRRAVEQADKLYTLFKSGVHNLENEIKCELKEVFDIMCAIIQANLMDLEAKAFVAINDATRKAEINRKVRAMLMDQFKREIETNENEIRKRLARCVAKFFSNMDMNPRHIQLLEEVHQKLITSNPYSVALGQYDARFGQLCAATVENVARSYSDKSSTFELRLRKMGFYAYMSLAILVDPKQAVLIKMEDLVEKGASDTCEYLKEMLMAEVMEKIRSRIYSILMKFEKNPFYYKIQHAREVSNYLSINKHEVTRVYLNILDKKFRLTYPECNVGNAELDRSNSPVYMGYLKHNGENKNIAAKVISLDDFNLQEVRYLDELSHENIPHYYGVRKKDDNADHYEIIMERLDSNLKEYLKWKKAKKELSDRDINFILLQVVQGLAYMHKSGFFHRDIKPHNILVKMNEPLPPRCLIADFGFIHRVPNSVRGTLNYLAPELLEANTDNKPFITMKTDVYALGVTIRDIINTSHIRKQEQFITFWTGIYKQCLQKEPADRPSCSDIIEQHHRLTAC</sequence>
<dbReference type="EMBL" id="CAJNYD010000616">
    <property type="protein sequence ID" value="CAF3280267.1"/>
    <property type="molecule type" value="Genomic_DNA"/>
</dbReference>
<dbReference type="Proteomes" id="UP000663825">
    <property type="component" value="Unassembled WGS sequence"/>
</dbReference>
<evidence type="ECO:0000313" key="4">
    <source>
        <dbReference type="EMBL" id="CAF3390886.1"/>
    </source>
</evidence>
<evidence type="ECO:0000313" key="9">
    <source>
        <dbReference type="Proteomes" id="UP000663873"/>
    </source>
</evidence>
<dbReference type="Proteomes" id="UP000663851">
    <property type="component" value="Unassembled WGS sequence"/>
</dbReference>
<dbReference type="PROSITE" id="PS00108">
    <property type="entry name" value="PROTEIN_KINASE_ST"/>
    <property type="match status" value="1"/>
</dbReference>
<evidence type="ECO:0000259" key="1">
    <source>
        <dbReference type="PROSITE" id="PS50011"/>
    </source>
</evidence>
<dbReference type="EMBL" id="CAJNXB010003741">
    <property type="protein sequence ID" value="CAF3333457.1"/>
    <property type="molecule type" value="Genomic_DNA"/>
</dbReference>
<proteinExistence type="predicted"/>
<dbReference type="InterPro" id="IPR011009">
    <property type="entry name" value="Kinase-like_dom_sf"/>
</dbReference>
<dbReference type="PROSITE" id="PS50011">
    <property type="entry name" value="PROTEIN_KINASE_DOM"/>
    <property type="match status" value="1"/>
</dbReference>
<dbReference type="GO" id="GO:0005524">
    <property type="term" value="F:ATP binding"/>
    <property type="evidence" value="ECO:0007669"/>
    <property type="project" value="InterPro"/>
</dbReference>
<evidence type="ECO:0000313" key="5">
    <source>
        <dbReference type="EMBL" id="CAF4491255.1"/>
    </source>
</evidence>
<keyword evidence="9" id="KW-1185">Reference proteome</keyword>
<dbReference type="Proteomes" id="UP000663833">
    <property type="component" value="Unassembled WGS sequence"/>
</dbReference>
<gene>
    <name evidence="4" type="ORF">GRG538_LOCUS9104</name>
    <name evidence="6" type="ORF">HFQ381_LOCUS30511</name>
    <name evidence="2" type="ORF">LUA448_LOCUS6494</name>
    <name evidence="7" type="ORF">QYT958_LOCUS28175</name>
    <name evidence="3" type="ORF">TIS948_LOCUS21601</name>
    <name evidence="5" type="ORF">UJA718_LOCUS25661</name>
</gene>
<dbReference type="InterPro" id="IPR045063">
    <property type="entry name" value="Dynamin_N"/>
</dbReference>
<dbReference type="PANTHER" id="PTHR26392:SF92">
    <property type="entry name" value="PROTEIN KINASE DOMAIN-CONTAINING PROTEIN"/>
    <property type="match status" value="1"/>
</dbReference>
<dbReference type="CDD" id="cd00180">
    <property type="entry name" value="PKc"/>
    <property type="match status" value="1"/>
</dbReference>
<dbReference type="Pfam" id="PF00069">
    <property type="entry name" value="Pkinase"/>
    <property type="match status" value="1"/>
</dbReference>
<dbReference type="InterPro" id="IPR000719">
    <property type="entry name" value="Prot_kinase_dom"/>
</dbReference>
<accession>A0A820Y8G5</accession>
<dbReference type="Proteomes" id="UP000663872">
    <property type="component" value="Unassembled WGS sequence"/>
</dbReference>
<dbReference type="SMART" id="SM00220">
    <property type="entry name" value="S_TKc"/>
    <property type="match status" value="1"/>
</dbReference>
<dbReference type="GO" id="GO:0004672">
    <property type="term" value="F:protein kinase activity"/>
    <property type="evidence" value="ECO:0007669"/>
    <property type="project" value="InterPro"/>
</dbReference>
<dbReference type="AlphaFoldDB" id="A0A820Y8G5"/>
<dbReference type="Gene3D" id="3.40.50.300">
    <property type="entry name" value="P-loop containing nucleotide triphosphate hydrolases"/>
    <property type="match status" value="1"/>
</dbReference>
<evidence type="ECO:0000313" key="7">
    <source>
        <dbReference type="EMBL" id="CAF4864491.1"/>
    </source>
</evidence>
<reference evidence="6" key="1">
    <citation type="submission" date="2021-02" db="EMBL/GenBank/DDBJ databases">
        <authorList>
            <person name="Nowell W R."/>
        </authorList>
    </citation>
    <scope>NUCLEOTIDE SEQUENCE</scope>
</reference>
<dbReference type="Proteomes" id="UP000663848">
    <property type="component" value="Unassembled WGS sequence"/>
</dbReference>
<dbReference type="Pfam" id="PF00350">
    <property type="entry name" value="Dynamin_N"/>
    <property type="match status" value="1"/>
</dbReference>
<name>A0A820Y8G5_9BILA</name>
<evidence type="ECO:0000313" key="2">
    <source>
        <dbReference type="EMBL" id="CAF3280267.1"/>
    </source>
</evidence>
<dbReference type="EMBL" id="CAJOBR010007522">
    <property type="protein sequence ID" value="CAF4864491.1"/>
    <property type="molecule type" value="Genomic_DNA"/>
</dbReference>
<organism evidence="6 8">
    <name type="scientific">Rotaria socialis</name>
    <dbReference type="NCBI Taxonomy" id="392032"/>
    <lineage>
        <taxon>Eukaryota</taxon>
        <taxon>Metazoa</taxon>
        <taxon>Spiralia</taxon>
        <taxon>Gnathifera</taxon>
        <taxon>Rotifera</taxon>
        <taxon>Eurotatoria</taxon>
        <taxon>Bdelloidea</taxon>
        <taxon>Philodinida</taxon>
        <taxon>Philodinidae</taxon>
        <taxon>Rotaria</taxon>
    </lineage>
</organism>
<dbReference type="InterPro" id="IPR008271">
    <property type="entry name" value="Ser/Thr_kinase_AS"/>
</dbReference>
<feature type="domain" description="Protein kinase" evidence="1">
    <location>
        <begin position="700"/>
        <end position="970"/>
    </location>
</feature>
<dbReference type="EMBL" id="CAJNYT010001027">
    <property type="protein sequence ID" value="CAF3390886.1"/>
    <property type="molecule type" value="Genomic_DNA"/>
</dbReference>
<dbReference type="EMBL" id="CAJOBP010006363">
    <property type="protein sequence ID" value="CAF4491255.1"/>
    <property type="molecule type" value="Genomic_DNA"/>
</dbReference>
<evidence type="ECO:0000313" key="3">
    <source>
        <dbReference type="EMBL" id="CAF3333457.1"/>
    </source>
</evidence>
<dbReference type="EMBL" id="CAJOBO010005440">
    <property type="protein sequence ID" value="CAF4544350.1"/>
    <property type="molecule type" value="Genomic_DNA"/>
</dbReference>
<dbReference type="Gene3D" id="1.10.510.10">
    <property type="entry name" value="Transferase(Phosphotransferase) domain 1"/>
    <property type="match status" value="1"/>
</dbReference>
<dbReference type="Proteomes" id="UP000663873">
    <property type="component" value="Unassembled WGS sequence"/>
</dbReference>
<evidence type="ECO:0000313" key="8">
    <source>
        <dbReference type="Proteomes" id="UP000663851"/>
    </source>
</evidence>
<protein>
    <recommendedName>
        <fullName evidence="1">Protein kinase domain-containing protein</fullName>
    </recommendedName>
</protein>
<dbReference type="PANTHER" id="PTHR26392">
    <property type="entry name" value="MITOGEN-ACTIVATED PROTEIN KINASE KINASE KINASE 7-RELATED"/>
    <property type="match status" value="1"/>
</dbReference>
<dbReference type="SUPFAM" id="SSF52540">
    <property type="entry name" value="P-loop containing nucleoside triphosphate hydrolases"/>
    <property type="match status" value="1"/>
</dbReference>